<accession>A0A0A7GGH7</accession>
<evidence type="ECO:0000256" key="2">
    <source>
        <dbReference type="ARBA" id="ARBA00022630"/>
    </source>
</evidence>
<dbReference type="SUPFAM" id="SSF55103">
    <property type="entry name" value="FAD-linked oxidases, C-terminal domain"/>
    <property type="match status" value="1"/>
</dbReference>
<dbReference type="AlphaFoldDB" id="A0A0A7GGH7"/>
<dbReference type="KEGG" id="gac:GACE_1902"/>
<dbReference type="PROSITE" id="PS51387">
    <property type="entry name" value="FAD_PCMH"/>
    <property type="match status" value="1"/>
</dbReference>
<evidence type="ECO:0000259" key="4">
    <source>
        <dbReference type="PROSITE" id="PS51387"/>
    </source>
</evidence>
<dbReference type="GeneID" id="24798476"/>
<dbReference type="InterPro" id="IPR006094">
    <property type="entry name" value="Oxid_FAD_bind_N"/>
</dbReference>
<dbReference type="Pfam" id="PF01565">
    <property type="entry name" value="FAD_binding_4"/>
    <property type="match status" value="1"/>
</dbReference>
<proteinExistence type="inferred from homology"/>
<evidence type="ECO:0000256" key="1">
    <source>
        <dbReference type="ARBA" id="ARBA00008000"/>
    </source>
</evidence>
<dbReference type="InterPro" id="IPR036318">
    <property type="entry name" value="FAD-bd_PCMH-like_sf"/>
</dbReference>
<dbReference type="GO" id="GO:0071949">
    <property type="term" value="F:FAD binding"/>
    <property type="evidence" value="ECO:0007669"/>
    <property type="project" value="InterPro"/>
</dbReference>
<name>A0A0A7GGH7_GEOAI</name>
<dbReference type="PANTHER" id="PTHR11748">
    <property type="entry name" value="D-LACTATE DEHYDROGENASE"/>
    <property type="match status" value="1"/>
</dbReference>
<keyword evidence="3" id="KW-0274">FAD</keyword>
<dbReference type="GO" id="GO:0008720">
    <property type="term" value="F:D-lactate dehydrogenase (NAD+) activity"/>
    <property type="evidence" value="ECO:0007669"/>
    <property type="project" value="TreeGrafter"/>
</dbReference>
<gene>
    <name evidence="5" type="ORF">GACE_1902</name>
</gene>
<comment type="similarity">
    <text evidence="1">Belongs to the FAD-binding oxidoreductase/transferase type 4 family.</text>
</comment>
<evidence type="ECO:0000313" key="5">
    <source>
        <dbReference type="EMBL" id="AIY90928.1"/>
    </source>
</evidence>
<evidence type="ECO:0000313" key="6">
    <source>
        <dbReference type="Proteomes" id="UP000030624"/>
    </source>
</evidence>
<organism evidence="5 6">
    <name type="scientific">Geoglobus acetivorans</name>
    <dbReference type="NCBI Taxonomy" id="565033"/>
    <lineage>
        <taxon>Archaea</taxon>
        <taxon>Methanobacteriati</taxon>
        <taxon>Methanobacteriota</taxon>
        <taxon>Archaeoglobi</taxon>
        <taxon>Archaeoglobales</taxon>
        <taxon>Archaeoglobaceae</taxon>
        <taxon>Geoglobus</taxon>
    </lineage>
</organism>
<dbReference type="HOGENOM" id="CLU_017779_9_2_2"/>
<dbReference type="Gene3D" id="3.30.465.10">
    <property type="match status" value="1"/>
</dbReference>
<evidence type="ECO:0000256" key="3">
    <source>
        <dbReference type="ARBA" id="ARBA00022827"/>
    </source>
</evidence>
<dbReference type="SUPFAM" id="SSF56176">
    <property type="entry name" value="FAD-binding/transporter-associated domain-like"/>
    <property type="match status" value="1"/>
</dbReference>
<keyword evidence="2" id="KW-0285">Flavoprotein</keyword>
<dbReference type="eggNOG" id="arCOG00340">
    <property type="taxonomic scope" value="Archaea"/>
</dbReference>
<dbReference type="InterPro" id="IPR016166">
    <property type="entry name" value="FAD-bd_PCMH"/>
</dbReference>
<dbReference type="PANTHER" id="PTHR11748:SF111">
    <property type="entry name" value="D-LACTATE DEHYDROGENASE, MITOCHONDRIAL-RELATED"/>
    <property type="match status" value="1"/>
</dbReference>
<dbReference type="Proteomes" id="UP000030624">
    <property type="component" value="Chromosome"/>
</dbReference>
<dbReference type="RefSeq" id="WP_048092967.1">
    <property type="nucleotide sequence ID" value="NZ_CP009552.1"/>
</dbReference>
<dbReference type="InterPro" id="IPR016164">
    <property type="entry name" value="FAD-linked_Oxase-like_C"/>
</dbReference>
<protein>
    <submittedName>
        <fullName evidence="5">Heterodisulfide reductase iron-sulfur subunit D</fullName>
    </submittedName>
</protein>
<dbReference type="InterPro" id="IPR016169">
    <property type="entry name" value="FAD-bd_PCMH_sub2"/>
</dbReference>
<dbReference type="GO" id="GO:1903457">
    <property type="term" value="P:lactate catabolic process"/>
    <property type="evidence" value="ECO:0007669"/>
    <property type="project" value="TreeGrafter"/>
</dbReference>
<feature type="domain" description="FAD-binding PCMH-type" evidence="4">
    <location>
        <begin position="30"/>
        <end position="196"/>
    </location>
</feature>
<dbReference type="EMBL" id="CP009552">
    <property type="protein sequence ID" value="AIY90928.1"/>
    <property type="molecule type" value="Genomic_DNA"/>
</dbReference>
<sequence>MLRNIPYRDDYVERYLYSHDISAPPLVSRFYRKADGIFQPEHEEDVAEILKLSKTSKKPAIPRGSATSGYGGVIPVKGGYVVDFSRMDGFEIDEEKKLLIAEPGAVWWDVEERLNRKGLTLRVYPTSAPSSTVGGWIAQNGYGVGSLRYGSIAENVERLRVADFEGIRETEKVEFYAGLEGTTGIITKAWVKVKDLEDLRYYAFHVDAGRAAKLVHSGDHYSALFLNREYVKMKNQVFDEQIPEKDTLIIATTESMDGDEALGEEIWETRFYPMRIKRLGPGIIPAEVIIPENRLGEYLSKISGFGAGSEVWFLNNGMCSVLSFLPYDERKTGYALKWRLSIRALKIAKKLGGKSYSSGLYLSKESPVIYALFDELRRYKKKIDPENLLNPLKVFPEGYMPLIMTLAEVFS</sequence>
<dbReference type="STRING" id="565033.GACE_1902"/>
<reference evidence="5 6" key="1">
    <citation type="journal article" date="2015" name="Appl. Environ. Microbiol.">
        <title>The Geoglobus acetivorans genome: Fe(III) reduction, acetate utilization, autotrophic growth, and degradation of aromatic compounds in a hyperthermophilic archaeon.</title>
        <authorList>
            <person name="Mardanov A.V."/>
            <person name="Slododkina G.B."/>
            <person name="Slobodkin A.I."/>
            <person name="Beletsky A.V."/>
            <person name="Gavrilov S.N."/>
            <person name="Kublanov I.V."/>
            <person name="Bonch-Osmolovskaya E.A."/>
            <person name="Skryabin K.G."/>
            <person name="Ravin N.V."/>
        </authorList>
    </citation>
    <scope>NUCLEOTIDE SEQUENCE [LARGE SCALE GENOMIC DNA]</scope>
    <source>
        <strain evidence="5 6">SBH6</strain>
    </source>
</reference>
<dbReference type="GO" id="GO:0004458">
    <property type="term" value="F:D-lactate dehydrogenase (cytochrome) activity"/>
    <property type="evidence" value="ECO:0007669"/>
    <property type="project" value="TreeGrafter"/>
</dbReference>